<accession>A0A9W7SQ49</accession>
<organism evidence="2 3">
    <name type="scientific">Teratosphaeria destructans</name>
    <dbReference type="NCBI Taxonomy" id="418781"/>
    <lineage>
        <taxon>Eukaryota</taxon>
        <taxon>Fungi</taxon>
        <taxon>Dikarya</taxon>
        <taxon>Ascomycota</taxon>
        <taxon>Pezizomycotina</taxon>
        <taxon>Dothideomycetes</taxon>
        <taxon>Dothideomycetidae</taxon>
        <taxon>Mycosphaerellales</taxon>
        <taxon>Teratosphaeriaceae</taxon>
        <taxon>Teratosphaeria</taxon>
    </lineage>
</organism>
<keyword evidence="3" id="KW-1185">Reference proteome</keyword>
<dbReference type="EMBL" id="RIBY02001978">
    <property type="protein sequence ID" value="KAH9826607.1"/>
    <property type="molecule type" value="Genomic_DNA"/>
</dbReference>
<evidence type="ECO:0000256" key="1">
    <source>
        <dbReference type="SAM" id="MobiDB-lite"/>
    </source>
</evidence>
<evidence type="ECO:0000313" key="2">
    <source>
        <dbReference type="EMBL" id="KAH9826607.1"/>
    </source>
</evidence>
<reference evidence="2 3" key="2">
    <citation type="journal article" date="2021" name="Curr. Genet.">
        <title>Genetic response to nitrogen starvation in the aggressive Eucalyptus foliar pathogen Teratosphaeria destructans.</title>
        <authorList>
            <person name="Havenga M."/>
            <person name="Wingfield B.D."/>
            <person name="Wingfield M.J."/>
            <person name="Dreyer L.L."/>
            <person name="Roets F."/>
            <person name="Aylward J."/>
        </authorList>
    </citation>
    <scope>NUCLEOTIDE SEQUENCE [LARGE SCALE GENOMIC DNA]</scope>
    <source>
        <strain evidence="2">CMW44962</strain>
    </source>
</reference>
<reference evidence="2 3" key="1">
    <citation type="journal article" date="2018" name="IMA Fungus">
        <title>IMA Genome-F 10: Nine draft genome sequences of Claviceps purpurea s.lat., including C. arundinis, C. humidiphila, and C. cf. spartinae, pseudomolecules for the pitch canker pathogen Fusarium circinatum, draft genome of Davidsoniella eucalypti, Grosmannia galeiformis, Quambalaria eucalypti, and Teratosphaeria destructans.</title>
        <authorList>
            <person name="Wingfield B.D."/>
            <person name="Liu M."/>
            <person name="Nguyen H.D."/>
            <person name="Lane F.A."/>
            <person name="Morgan S.W."/>
            <person name="De Vos L."/>
            <person name="Wilken P.M."/>
            <person name="Duong T.A."/>
            <person name="Aylward J."/>
            <person name="Coetzee M.P."/>
            <person name="Dadej K."/>
            <person name="De Beer Z.W."/>
            <person name="Findlay W."/>
            <person name="Havenga M."/>
            <person name="Kolarik M."/>
            <person name="Menzies J.G."/>
            <person name="Naidoo K."/>
            <person name="Pochopski O."/>
            <person name="Shoukouhi P."/>
            <person name="Santana Q.C."/>
            <person name="Seifert K.A."/>
            <person name="Soal N."/>
            <person name="Steenkamp E.T."/>
            <person name="Tatham C.T."/>
            <person name="van der Nest M.A."/>
            <person name="Wingfield M.J."/>
        </authorList>
    </citation>
    <scope>NUCLEOTIDE SEQUENCE [LARGE SCALE GENOMIC DNA]</scope>
    <source>
        <strain evidence="2">CMW44962</strain>
    </source>
</reference>
<evidence type="ECO:0000313" key="3">
    <source>
        <dbReference type="Proteomes" id="UP001138500"/>
    </source>
</evidence>
<sequence length="195" mass="20167">MPAPIHPDPLTLPHQRLDGLRPLDLKPQSPRQRAETLLPRLHGPLDPGPGHVRLARVPELPPPQPVQDASQRLEREAPLRRVGGAREEGQLGDGVARGVRGEAVVVQAVGGGDRGGGLGREEVALEVEADLGGLEGGGEGGGWGLLHPFEFGGVGGQGGEVFGVEVCEEGGGGGVEGWWGRGLGEVDSAGWEGWG</sequence>
<dbReference type="AlphaFoldDB" id="A0A9W7SQ49"/>
<feature type="compositionally biased region" description="Basic and acidic residues" evidence="1">
    <location>
        <begin position="71"/>
        <end position="89"/>
    </location>
</feature>
<comment type="caution">
    <text evidence="2">The sequence shown here is derived from an EMBL/GenBank/DDBJ whole genome shotgun (WGS) entry which is preliminary data.</text>
</comment>
<name>A0A9W7SQ49_9PEZI</name>
<gene>
    <name evidence="2" type="ORF">Tdes44962_MAKER00571</name>
</gene>
<feature type="compositionally biased region" description="Basic and acidic residues" evidence="1">
    <location>
        <begin position="15"/>
        <end position="24"/>
    </location>
</feature>
<protein>
    <submittedName>
        <fullName evidence="2">Uncharacterized protein</fullName>
    </submittedName>
</protein>
<feature type="region of interest" description="Disordered" evidence="1">
    <location>
        <begin position="1"/>
        <end position="93"/>
    </location>
</feature>
<proteinExistence type="predicted"/>
<dbReference type="Proteomes" id="UP001138500">
    <property type="component" value="Unassembled WGS sequence"/>
</dbReference>